<dbReference type="RefSeq" id="WP_217794093.1">
    <property type="nucleotide sequence ID" value="NZ_JAHSPG010000016.1"/>
</dbReference>
<evidence type="ECO:0000259" key="3">
    <source>
        <dbReference type="PROSITE" id="PS51820"/>
    </source>
</evidence>
<feature type="domain" description="Fibronectin type-III" evidence="2">
    <location>
        <begin position="465"/>
        <end position="558"/>
    </location>
</feature>
<feature type="domain" description="Fibronectin type-III" evidence="2">
    <location>
        <begin position="1364"/>
        <end position="1461"/>
    </location>
</feature>
<feature type="domain" description="PA14" evidence="3">
    <location>
        <begin position="647"/>
        <end position="793"/>
    </location>
</feature>
<evidence type="ECO:0000256" key="1">
    <source>
        <dbReference type="SAM" id="SignalP"/>
    </source>
</evidence>
<dbReference type="InterPro" id="IPR003961">
    <property type="entry name" value="FN3_dom"/>
</dbReference>
<dbReference type="Pfam" id="PF18962">
    <property type="entry name" value="Por_Secre_tail"/>
    <property type="match status" value="1"/>
</dbReference>
<dbReference type="Pfam" id="PF05345">
    <property type="entry name" value="He_PIG"/>
    <property type="match status" value="2"/>
</dbReference>
<keyword evidence="1" id="KW-0732">Signal</keyword>
<feature type="domain" description="Fibronectin type-III" evidence="2">
    <location>
        <begin position="1739"/>
        <end position="1829"/>
    </location>
</feature>
<name>A0A9E2SG49_9BACT</name>
<dbReference type="NCBIfam" id="TIGR04183">
    <property type="entry name" value="Por_Secre_tail"/>
    <property type="match status" value="1"/>
</dbReference>
<evidence type="ECO:0000313" key="4">
    <source>
        <dbReference type="EMBL" id="MBV4359830.1"/>
    </source>
</evidence>
<dbReference type="Proteomes" id="UP000812270">
    <property type="component" value="Unassembled WGS sequence"/>
</dbReference>
<dbReference type="EMBL" id="JAHSPG010000016">
    <property type="protein sequence ID" value="MBV4359830.1"/>
    <property type="molecule type" value="Genomic_DNA"/>
</dbReference>
<evidence type="ECO:0000259" key="2">
    <source>
        <dbReference type="PROSITE" id="PS50853"/>
    </source>
</evidence>
<proteinExistence type="predicted"/>
<protein>
    <submittedName>
        <fullName evidence="4">T9SS type A sorting domain-containing protein</fullName>
    </submittedName>
</protein>
<accession>A0A9E2SG49</accession>
<feature type="signal peptide" evidence="1">
    <location>
        <begin position="1"/>
        <end position="21"/>
    </location>
</feature>
<dbReference type="SMART" id="SM00758">
    <property type="entry name" value="PA14"/>
    <property type="match status" value="1"/>
</dbReference>
<feature type="domain" description="Fibronectin type-III" evidence="2">
    <location>
        <begin position="806"/>
        <end position="897"/>
    </location>
</feature>
<gene>
    <name evidence="4" type="ORF">KTO63_21880</name>
</gene>
<dbReference type="PROSITE" id="PS51820">
    <property type="entry name" value="PA14"/>
    <property type="match status" value="1"/>
</dbReference>
<dbReference type="InterPro" id="IPR011658">
    <property type="entry name" value="PA14_dom"/>
</dbReference>
<feature type="domain" description="Fibronectin type-III" evidence="2">
    <location>
        <begin position="564"/>
        <end position="650"/>
    </location>
</feature>
<organism evidence="4 5">
    <name type="scientific">Pinibacter aurantiacus</name>
    <dbReference type="NCBI Taxonomy" id="2851599"/>
    <lineage>
        <taxon>Bacteria</taxon>
        <taxon>Pseudomonadati</taxon>
        <taxon>Bacteroidota</taxon>
        <taxon>Chitinophagia</taxon>
        <taxon>Chitinophagales</taxon>
        <taxon>Chitinophagaceae</taxon>
        <taxon>Pinibacter</taxon>
    </lineage>
</organism>
<feature type="chain" id="PRO_5038695435" evidence="1">
    <location>
        <begin position="22"/>
        <end position="2128"/>
    </location>
</feature>
<evidence type="ECO:0000313" key="5">
    <source>
        <dbReference type="Proteomes" id="UP000812270"/>
    </source>
</evidence>
<sequence>MKRIVLLTTTAVLLLIGKLSAQNVFDQNDPVYTYDNTQPSGSVYNPVVPNNGTMAKWIRTTAAYNGRQVTFTTTNYKPYIWNGMPFRLIYPKTYQQGVADGKTYPLVVFWHGGGEIAPITNNELQLYNGGDFFQNQITSGGYDGFMLFPQETAIGWEPYFSRVNDVLDSLYKWCKVDPDRVISMGLSIGGQGSMSYANQNPKRVSRIIAASPTLVGTLTPNIPSFLQIPLWMASGGLDTNPDSASARAFYNSFRQAGGNVIYDFFPLDDHHTWNDQWAKPYFLSQLNTAHKANPLVYFQNNLLCPDSAINVRMGLTAGYYAYQWDLNGAVISGATSSEYTATAYGTYRARFQRTATSGWSAWSPSPVTVLTRARYNAPAIAIQGIRTNVLPGADSSYSVPLMEPAGYNAYRWVSAADNSIKSAAQVYNAPSGQYKAAVMDATGCYSSFTPVYTVVNANGSPKPDRPKNLNATQLSGASILLDWAKNSVVTNAPTSYEVYRGTKAGGPYTYVGLIPGTSLSYTDNGLTSNTAYYYIIRPINGTAAGAVSNEATATTQADVTAPTAPSNLVSGTYTTRQSVDLSWSAATDNVGVYKYDIYVNGVKMYSTDSLSTTVYNLTPLTTFVFTVKARDKAGNVSQPSNQVIASTALVGLKWRFYQNYYYNLPNFYSQTVVSSGISSNVDISVRPGTVNDQFGFVWEGYIKIPQAGTYTFGLKSDDGSAMWVNSFYNYLVTPTVNNDGAHDNSATKTGTYTFPAGGVYPFAVSYFEQAGGQSIALTWSGPGVTSGAIPNSAFTDNVSAGTLPTAPSLPTATVNSYRQITVGWKDNSTTETGFEIVRGTAAAGPFTSLATTAAGVISFVDTFALNPSTAYYYKIRAVNTAGASAFTSVANNTTQAAPAAPGAPSALGLVVNSSKQITLNWTDNSGIETGMEVWRSSNDNTNYRVIATLNPNTVNYVDATVLPNETYLYKVRAKIVGNSSAFSNEVTGRSLDIKPTVTPIADFTMKYGTTFVLPIKASDPDNDDIAFTYLNKPVFATPANISNGNATLTFTPTVVTQGTFTIAVVANDNNGKTDTMRFTLIVNSNNPPSIAPISNIAIDEGSTSNVNVSATDPEGNANISWTFTGLPSFVTFTNNGNGNGTMAVAPGYAASGVYSVTATVNDGFGGKANQTFTITVNDKSPNTKWYVKVYYSGAGDPAAPAPWNNVGGVSTNLLTSSGSASTVGVTISAPNNITLYKSGQTTGNNSGVFPDVVLRDCFYLSNPSNIGNILIKNLNPASSYNFRLLSSTNDYTETALSRTVFSSGGKMDSVLEKNNTTNTASLAGISPDAAGNINIQWYRGAAAGTRNAYINAFIIEQVYNDGTAPAKAQGIGSTFIPGSGAKVTWKDIAYNETSYKVYRASTSAGPYTQLNPGATNQNDSSYLDATATPNATYYYYVVANNSVGDSPSSDTTMLVTGNNPPIIAPVTDLYVKAGSSAAITFSASDDAGDVLTATIPDLPTSFVTLSPPSGNTYTVTATPGLDNVGFYKVTINVADNKGGLTKKTFNILVSESGVKTALVKFGGLGFTLPKPWNNVPSGSGFPVAGLATTSMTDDGGAAVRWNVQLVTQFDGYYGNGFKTGNDAGVVPDTVMFTGIYCSQATTPRTFKLTGLDPNKKYSVGFVSGLNSGYNYTATVSSGAKSVTFNGSYNANNLPRLNGLVPAADSSVSFNVLRASNSQAACISALIIQEYDPVATPNLNPTNLIVEPADTNKIRLTWSDRGDGETGIEVYRSTAYGSGYALVTTTAANAVSYTDVTPATNTRYYYKVRVKNGAVFSAYSNIATTTSPRSIIYVNMKNSNPGGAPWNNTGKAPVVGDVFGLNDPKGNYTGYTMTIVNNFSSSGSGGSSTGTNSGVFPDSVMVSNYVVATNTTATVKFSNLDQSKRYRVGFSGSSNTWANSFNTTYSIGNRTVYLNALYDTIKAVYIDGVIPNSNGEITANISTTPDAAYGLLNAIVLQAYTYVPGGSATDLPVASQAIRVNTGIAADSAARRDSTKRVPAELSTYPNPFNDYLNLQVETANTIDKLDIEIFDSNGKIMFAKVFNSVPSGTNTIRISTAEAKLQQGIYFMRVHSSDGATNSVIKLIKINK</sequence>
<dbReference type="InterPro" id="IPR026444">
    <property type="entry name" value="Secre_tail"/>
</dbReference>
<dbReference type="InterPro" id="IPR037524">
    <property type="entry name" value="PA14/GLEYA"/>
</dbReference>
<dbReference type="Pfam" id="PF07691">
    <property type="entry name" value="PA14"/>
    <property type="match status" value="1"/>
</dbReference>
<dbReference type="PROSITE" id="PS50853">
    <property type="entry name" value="FN3"/>
    <property type="match status" value="6"/>
</dbReference>
<feature type="domain" description="Fibronectin type-III" evidence="2">
    <location>
        <begin position="903"/>
        <end position="993"/>
    </location>
</feature>
<reference evidence="4" key="1">
    <citation type="submission" date="2021-06" db="EMBL/GenBank/DDBJ databases">
        <authorList>
            <person name="Huq M.A."/>
        </authorList>
    </citation>
    <scope>NUCLEOTIDE SEQUENCE</scope>
    <source>
        <strain evidence="4">MAH-26</strain>
    </source>
</reference>
<keyword evidence="5" id="KW-1185">Reference proteome</keyword>
<comment type="caution">
    <text evidence="4">The sequence shown here is derived from an EMBL/GenBank/DDBJ whole genome shotgun (WGS) entry which is preliminary data.</text>
</comment>
<dbReference type="CDD" id="cd00063">
    <property type="entry name" value="FN3"/>
    <property type="match status" value="5"/>
</dbReference>
<dbReference type="SMART" id="SM00060">
    <property type="entry name" value="FN3"/>
    <property type="match status" value="9"/>
</dbReference>